<evidence type="ECO:0000313" key="3">
    <source>
        <dbReference type="EMBL" id="MBO8443225.1"/>
    </source>
</evidence>
<accession>A0A9D9EB47</accession>
<organism evidence="3 4">
    <name type="scientific">Candidatus Aphodenecus pullistercoris</name>
    <dbReference type="NCBI Taxonomy" id="2840669"/>
    <lineage>
        <taxon>Bacteria</taxon>
        <taxon>Pseudomonadati</taxon>
        <taxon>Spirochaetota</taxon>
        <taxon>Spirochaetia</taxon>
        <taxon>Spirochaetales</taxon>
        <taxon>Candidatus Aphodenecus</taxon>
    </lineage>
</organism>
<sequence length="254" mass="28272">MSTAQNTGEVAEMLNVGVLRPVDTVIDAIGRDRFSANALADMTVDGEVYGIPYYSHAQVMWYRDDLLEAAGLDVPQTWDEFYDAAVALTKDGVYGAAVSLSPNDLLGTRYLNYYVRSAGGSLLNDDLTANLTSPEAIEGIKFWVDVYKNCSPAETINYTVNDHATLYYQGITAFDFNSGFQIDGVRNNRPDLLPYVSCTMLPRMNADDPLYSAEATHIPLVVWQNSEHPDICEVFSPKFRLTNSLKLLSELKRR</sequence>
<evidence type="ECO:0000256" key="1">
    <source>
        <dbReference type="ARBA" id="ARBA00004418"/>
    </source>
</evidence>
<dbReference type="SUPFAM" id="SSF53850">
    <property type="entry name" value="Periplasmic binding protein-like II"/>
    <property type="match status" value="1"/>
</dbReference>
<dbReference type="Proteomes" id="UP000823633">
    <property type="component" value="Unassembled WGS sequence"/>
</dbReference>
<dbReference type="Gene3D" id="3.40.190.10">
    <property type="entry name" value="Periplasmic binding protein-like II"/>
    <property type="match status" value="2"/>
</dbReference>
<proteinExistence type="inferred from homology"/>
<comment type="subcellular location">
    <subcellularLocation>
        <location evidence="1">Periplasm</location>
    </subcellularLocation>
</comment>
<dbReference type="PANTHER" id="PTHR43649">
    <property type="entry name" value="ARABINOSE-BINDING PROTEIN-RELATED"/>
    <property type="match status" value="1"/>
</dbReference>
<name>A0A9D9EB47_9SPIR</name>
<comment type="caution">
    <text evidence="3">The sequence shown here is derived from an EMBL/GenBank/DDBJ whole genome shotgun (WGS) entry which is preliminary data.</text>
</comment>
<dbReference type="AlphaFoldDB" id="A0A9D9EB47"/>
<evidence type="ECO:0000313" key="4">
    <source>
        <dbReference type="Proteomes" id="UP000823633"/>
    </source>
</evidence>
<reference evidence="3" key="2">
    <citation type="journal article" date="2021" name="PeerJ">
        <title>Extensive microbial diversity within the chicken gut microbiome revealed by metagenomics and culture.</title>
        <authorList>
            <person name="Gilroy R."/>
            <person name="Ravi A."/>
            <person name="Getino M."/>
            <person name="Pursley I."/>
            <person name="Horton D.L."/>
            <person name="Alikhan N.F."/>
            <person name="Baker D."/>
            <person name="Gharbi K."/>
            <person name="Hall N."/>
            <person name="Watson M."/>
            <person name="Adriaenssens E.M."/>
            <person name="Foster-Nyarko E."/>
            <person name="Jarju S."/>
            <person name="Secka A."/>
            <person name="Antonio M."/>
            <person name="Oren A."/>
            <person name="Chaudhuri R.R."/>
            <person name="La Ragione R."/>
            <person name="Hildebrand F."/>
            <person name="Pallen M.J."/>
        </authorList>
    </citation>
    <scope>NUCLEOTIDE SEQUENCE</scope>
    <source>
        <strain evidence="3">11167</strain>
    </source>
</reference>
<dbReference type="EMBL" id="JADIMU010000036">
    <property type="protein sequence ID" value="MBO8443225.1"/>
    <property type="molecule type" value="Genomic_DNA"/>
</dbReference>
<evidence type="ECO:0000256" key="2">
    <source>
        <dbReference type="ARBA" id="ARBA00008520"/>
    </source>
</evidence>
<reference evidence="3" key="1">
    <citation type="submission" date="2020-10" db="EMBL/GenBank/DDBJ databases">
        <authorList>
            <person name="Gilroy R."/>
        </authorList>
    </citation>
    <scope>NUCLEOTIDE SEQUENCE</scope>
    <source>
        <strain evidence="3">11167</strain>
    </source>
</reference>
<comment type="similarity">
    <text evidence="2">Belongs to the bacterial solute-binding protein 1 family.</text>
</comment>
<dbReference type="GO" id="GO:0042597">
    <property type="term" value="C:periplasmic space"/>
    <property type="evidence" value="ECO:0007669"/>
    <property type="project" value="UniProtKB-SubCell"/>
</dbReference>
<protein>
    <submittedName>
        <fullName evidence="3">Extracellular solute-binding protein</fullName>
    </submittedName>
</protein>
<dbReference type="Pfam" id="PF01547">
    <property type="entry name" value="SBP_bac_1"/>
    <property type="match status" value="1"/>
</dbReference>
<dbReference type="InterPro" id="IPR050490">
    <property type="entry name" value="Bact_solute-bd_prot1"/>
</dbReference>
<dbReference type="PANTHER" id="PTHR43649:SF12">
    <property type="entry name" value="DIACETYLCHITOBIOSE BINDING PROTEIN DASA"/>
    <property type="match status" value="1"/>
</dbReference>
<gene>
    <name evidence="3" type="ORF">IAC42_05640</name>
</gene>
<dbReference type="InterPro" id="IPR006059">
    <property type="entry name" value="SBP"/>
</dbReference>